<dbReference type="PRINTS" id="PR00988">
    <property type="entry name" value="URIDINKINASE"/>
</dbReference>
<dbReference type="InterPro" id="IPR006083">
    <property type="entry name" value="PRK/URK"/>
</dbReference>
<dbReference type="PANTHER" id="PTHR10285">
    <property type="entry name" value="URIDINE KINASE"/>
    <property type="match status" value="1"/>
</dbReference>
<keyword evidence="2" id="KW-0808">Transferase</keyword>
<dbReference type="Pfam" id="PF00485">
    <property type="entry name" value="PRK"/>
    <property type="match status" value="1"/>
</dbReference>
<proteinExistence type="predicted"/>
<feature type="domain" description="Phosphoribulokinase/uridine kinase" evidence="1">
    <location>
        <begin position="45"/>
        <end position="224"/>
    </location>
</feature>
<protein>
    <submittedName>
        <fullName evidence="2">Uridine kinase</fullName>
        <ecNumber evidence="2">2.7.1.48</ecNumber>
    </submittedName>
</protein>
<dbReference type="GO" id="GO:0004849">
    <property type="term" value="F:uridine kinase activity"/>
    <property type="evidence" value="ECO:0007669"/>
    <property type="project" value="UniProtKB-EC"/>
</dbReference>
<reference evidence="2 3" key="1">
    <citation type="submission" date="2020-08" db="EMBL/GenBank/DDBJ databases">
        <title>Genomic Encyclopedia of Type Strains, Phase IV (KMG-IV): sequencing the most valuable type-strain genomes for metagenomic binning, comparative biology and taxonomic classification.</title>
        <authorList>
            <person name="Goeker M."/>
        </authorList>
    </citation>
    <scope>NUCLEOTIDE SEQUENCE [LARGE SCALE GENOMIC DNA]</scope>
    <source>
        <strain evidence="2 3">DSM 105074</strain>
    </source>
</reference>
<dbReference type="Gene3D" id="3.40.50.300">
    <property type="entry name" value="P-loop containing nucleotide triphosphate hydrolases"/>
    <property type="match status" value="1"/>
</dbReference>
<dbReference type="AlphaFoldDB" id="A0A840TNT5"/>
<keyword evidence="2" id="KW-0418">Kinase</keyword>
<dbReference type="GO" id="GO:0005524">
    <property type="term" value="F:ATP binding"/>
    <property type="evidence" value="ECO:0007669"/>
    <property type="project" value="InterPro"/>
</dbReference>
<evidence type="ECO:0000313" key="3">
    <source>
        <dbReference type="Proteomes" id="UP000557307"/>
    </source>
</evidence>
<accession>A0A840TNT5</accession>
<dbReference type="EMBL" id="JACHGF010000005">
    <property type="protein sequence ID" value="MBB5285381.1"/>
    <property type="molecule type" value="Genomic_DNA"/>
</dbReference>
<dbReference type="Proteomes" id="UP000557307">
    <property type="component" value="Unassembled WGS sequence"/>
</dbReference>
<dbReference type="InterPro" id="IPR027417">
    <property type="entry name" value="P-loop_NTPase"/>
</dbReference>
<name>A0A840TNT5_9BACT</name>
<keyword evidence="3" id="KW-1185">Reference proteome</keyword>
<organism evidence="2 3">
    <name type="scientific">Rhabdobacter roseus</name>
    <dbReference type="NCBI Taxonomy" id="1655419"/>
    <lineage>
        <taxon>Bacteria</taxon>
        <taxon>Pseudomonadati</taxon>
        <taxon>Bacteroidota</taxon>
        <taxon>Cytophagia</taxon>
        <taxon>Cytophagales</taxon>
        <taxon>Cytophagaceae</taxon>
        <taxon>Rhabdobacter</taxon>
    </lineage>
</organism>
<comment type="caution">
    <text evidence="2">The sequence shown here is derived from an EMBL/GenBank/DDBJ whole genome shotgun (WGS) entry which is preliminary data.</text>
</comment>
<dbReference type="EC" id="2.7.1.48" evidence="2"/>
<sequence>MPYFLGLKNENFRVLRTVLPAALPTFVAKTFINPNGMASQQHPFIIGITGGSASGKTYFMKNLLDSFNDEEICRISQDNYYRPIHEIALDENGVHNFDLPETIDHHQFARHIAELRAGRAVQQKEYTFNNPLLEPKVLTFMPTPIVVVEGIFVYYFPEVAKLIDLKIFVDAKEHVKIKRRIIRDNTERGYDLDDVLYRWEHHVAPTYEKYIKPLRADADIIINNHHRFDRGLEVLVAYLKTKV</sequence>
<dbReference type="SUPFAM" id="SSF52540">
    <property type="entry name" value="P-loop containing nucleoside triphosphate hydrolases"/>
    <property type="match status" value="1"/>
</dbReference>
<evidence type="ECO:0000259" key="1">
    <source>
        <dbReference type="Pfam" id="PF00485"/>
    </source>
</evidence>
<gene>
    <name evidence="2" type="ORF">HNQ92_003538</name>
</gene>
<evidence type="ECO:0000313" key="2">
    <source>
        <dbReference type="EMBL" id="MBB5285381.1"/>
    </source>
</evidence>